<protein>
    <submittedName>
        <fullName evidence="2">Uncharacterized protein</fullName>
    </submittedName>
</protein>
<reference evidence="2 3" key="1">
    <citation type="submission" date="2016-10" db="EMBL/GenBank/DDBJ databases">
        <authorList>
            <person name="Varghese N."/>
            <person name="Submissions S."/>
        </authorList>
    </citation>
    <scope>NUCLEOTIDE SEQUENCE [LARGE SCALE GENOMIC DNA]</scope>
    <source>
        <strain evidence="2 3">CDM_1</strain>
    </source>
</reference>
<evidence type="ECO:0000313" key="2">
    <source>
        <dbReference type="EMBL" id="SDD98852.1"/>
    </source>
</evidence>
<sequence>DELEATLEQKTERIEQLEATIEDLKTELAERNREIKQTREEQVDTASDCDTASETASLWGRLFGESSE</sequence>
<feature type="non-terminal residue" evidence="2">
    <location>
        <position position="1"/>
    </location>
</feature>
<evidence type="ECO:0000313" key="3">
    <source>
        <dbReference type="Proteomes" id="UP000324021"/>
    </source>
</evidence>
<feature type="coiled-coil region" evidence="1">
    <location>
        <begin position="7"/>
        <end position="41"/>
    </location>
</feature>
<accession>A0A1G6Z8R2</accession>
<evidence type="ECO:0000256" key="1">
    <source>
        <dbReference type="SAM" id="Coils"/>
    </source>
</evidence>
<name>A0A1G6Z8R2_9EURY</name>
<dbReference type="EMBL" id="FMZP01000091">
    <property type="protein sequence ID" value="SDD98852.1"/>
    <property type="molecule type" value="Genomic_DNA"/>
</dbReference>
<dbReference type="Proteomes" id="UP000324021">
    <property type="component" value="Unassembled WGS sequence"/>
</dbReference>
<organism evidence="2 3">
    <name type="scientific">Natrinema hispanicum</name>
    <dbReference type="NCBI Taxonomy" id="392421"/>
    <lineage>
        <taxon>Archaea</taxon>
        <taxon>Methanobacteriati</taxon>
        <taxon>Methanobacteriota</taxon>
        <taxon>Stenosarchaea group</taxon>
        <taxon>Halobacteria</taxon>
        <taxon>Halobacteriales</taxon>
        <taxon>Natrialbaceae</taxon>
        <taxon>Natrinema</taxon>
    </lineage>
</organism>
<gene>
    <name evidence="2" type="ORF">SAMN05192552_10915</name>
</gene>
<dbReference type="AlphaFoldDB" id="A0A1G6Z8R2"/>
<proteinExistence type="predicted"/>
<keyword evidence="1" id="KW-0175">Coiled coil</keyword>